<dbReference type="AlphaFoldDB" id="A0AAV4Z3F1"/>
<evidence type="ECO:0008006" key="3">
    <source>
        <dbReference type="Google" id="ProtNLM"/>
    </source>
</evidence>
<gene>
    <name evidence="1" type="ORF">OICFNHDK_0606</name>
</gene>
<keyword evidence="2" id="KW-1185">Reference proteome</keyword>
<dbReference type="Gene3D" id="3.10.450.160">
    <property type="entry name" value="inner membrane protein cigr"/>
    <property type="match status" value="1"/>
</dbReference>
<name>A0AAV4Z3F1_9HYPH</name>
<accession>A0AAV4Z3F1</accession>
<dbReference type="EMBL" id="BPQF01000005">
    <property type="protein sequence ID" value="GJD38162.1"/>
    <property type="molecule type" value="Genomic_DNA"/>
</dbReference>
<proteinExistence type="predicted"/>
<comment type="caution">
    <text evidence="1">The sequence shown here is derived from an EMBL/GenBank/DDBJ whole genome shotgun (WGS) entry which is preliminary data.</text>
</comment>
<protein>
    <recommendedName>
        <fullName evidence="3">DUF1236 domain-containing protein</fullName>
    </recommendedName>
</protein>
<dbReference type="InterPro" id="IPR009642">
    <property type="entry name" value="DUF1236"/>
</dbReference>
<evidence type="ECO:0000313" key="1">
    <source>
        <dbReference type="EMBL" id="GJD38162.1"/>
    </source>
</evidence>
<evidence type="ECO:0000313" key="2">
    <source>
        <dbReference type="Proteomes" id="UP001055307"/>
    </source>
</evidence>
<reference evidence="1" key="1">
    <citation type="journal article" date="2016" name="Front. Microbiol.">
        <title>Genome Sequence of the Piezophilic, Mesophilic Sulfate-Reducing Bacterium Desulfovibrio indicus J2T.</title>
        <authorList>
            <person name="Cao J."/>
            <person name="Maignien L."/>
            <person name="Shao Z."/>
            <person name="Alain K."/>
            <person name="Jebbar M."/>
        </authorList>
    </citation>
    <scope>NUCLEOTIDE SEQUENCE</scope>
    <source>
        <strain evidence="1">DSM 21893</strain>
    </source>
</reference>
<dbReference type="Proteomes" id="UP001055307">
    <property type="component" value="Unassembled WGS sequence"/>
</dbReference>
<dbReference type="Pfam" id="PF06823">
    <property type="entry name" value="DUF1236"/>
    <property type="match status" value="1"/>
</dbReference>
<organism evidence="1 2">
    <name type="scientific">Methylobacterium bullatum</name>
    <dbReference type="NCBI Taxonomy" id="570505"/>
    <lineage>
        <taxon>Bacteria</taxon>
        <taxon>Pseudomonadati</taxon>
        <taxon>Pseudomonadota</taxon>
        <taxon>Alphaproteobacteria</taxon>
        <taxon>Hyphomicrobiales</taxon>
        <taxon>Methylobacteriaceae</taxon>
        <taxon>Methylobacterium</taxon>
    </lineage>
</organism>
<sequence length="70" mass="7927">MLRRGIPRLAAGAFALTVGTAIARNYTLYDLPPDIVRIVPEYEDYRYVLVDDDIVIVDPDTYEIVDVIRG</sequence>
<reference evidence="1" key="2">
    <citation type="submission" date="2021-08" db="EMBL/GenBank/DDBJ databases">
        <authorList>
            <person name="Tani A."/>
            <person name="Ola A."/>
            <person name="Ogura Y."/>
            <person name="Katsura K."/>
            <person name="Hayashi T."/>
        </authorList>
    </citation>
    <scope>NUCLEOTIDE SEQUENCE</scope>
    <source>
        <strain evidence="1">DSM 21893</strain>
    </source>
</reference>